<evidence type="ECO:0000313" key="1">
    <source>
        <dbReference type="EMBL" id="GFH36908.1"/>
    </source>
</evidence>
<reference evidence="1 2" key="1">
    <citation type="submission" date="2020-02" db="EMBL/GenBank/DDBJ databases">
        <title>Whole Genome Shotgun Sequence of Streptomyces sp. strain CWH03.</title>
        <authorList>
            <person name="Dohra H."/>
            <person name="Kodani S."/>
            <person name="Yamamura H."/>
        </authorList>
    </citation>
    <scope>NUCLEOTIDE SEQUENCE [LARGE SCALE GENOMIC DNA]</scope>
    <source>
        <strain evidence="1 2">CWH03</strain>
    </source>
</reference>
<comment type="caution">
    <text evidence="1">The sequence shown here is derived from an EMBL/GenBank/DDBJ whole genome shotgun (WGS) entry which is preliminary data.</text>
</comment>
<gene>
    <name evidence="1" type="ORF">SCWH03_31410</name>
</gene>
<dbReference type="EMBL" id="BLLG01000007">
    <property type="protein sequence ID" value="GFH36908.1"/>
    <property type="molecule type" value="Genomic_DNA"/>
</dbReference>
<proteinExistence type="predicted"/>
<name>A0A6A0AW66_9ACTN</name>
<organism evidence="1 2">
    <name type="scientific">Streptomyces pacificus</name>
    <dbReference type="NCBI Taxonomy" id="2705029"/>
    <lineage>
        <taxon>Bacteria</taxon>
        <taxon>Bacillati</taxon>
        <taxon>Actinomycetota</taxon>
        <taxon>Actinomycetes</taxon>
        <taxon>Kitasatosporales</taxon>
        <taxon>Streptomycetaceae</taxon>
        <taxon>Streptomyces</taxon>
    </lineage>
</organism>
<accession>A0A6A0AW66</accession>
<keyword evidence="2" id="KW-1185">Reference proteome</keyword>
<sequence>MFGEVVDEVEGLSHLAAEPVQGEDVDPVAGPREAEQCGQSLAVHVRAGSLADVVVLLDDAGVAHDVDLPGEVLRGGADAAICEIHPPALPSRDVVTRVLAKLYGISS</sequence>
<dbReference type="AlphaFoldDB" id="A0A6A0AW66"/>
<evidence type="ECO:0000313" key="2">
    <source>
        <dbReference type="Proteomes" id="UP000484988"/>
    </source>
</evidence>
<protein>
    <submittedName>
        <fullName evidence="1">Uncharacterized protein</fullName>
    </submittedName>
</protein>
<dbReference type="Proteomes" id="UP000484988">
    <property type="component" value="Unassembled WGS sequence"/>
</dbReference>